<evidence type="ECO:0000256" key="6">
    <source>
        <dbReference type="ARBA" id="ARBA00023136"/>
    </source>
</evidence>
<feature type="compositionally biased region" description="Basic residues" evidence="9">
    <location>
        <begin position="297"/>
        <end position="306"/>
    </location>
</feature>
<evidence type="ECO:0000256" key="4">
    <source>
        <dbReference type="ARBA" id="ARBA00022801"/>
    </source>
</evidence>
<feature type="binding site" evidence="7">
    <location>
        <position position="33"/>
    </location>
    <ligand>
        <name>Ca(2+)</name>
        <dbReference type="ChEBI" id="CHEBI:29108"/>
    </ligand>
</feature>
<dbReference type="GO" id="GO:0005789">
    <property type="term" value="C:endoplasmic reticulum membrane"/>
    <property type="evidence" value="ECO:0007669"/>
    <property type="project" value="TreeGrafter"/>
</dbReference>
<feature type="transmembrane region" description="Helical" evidence="10">
    <location>
        <begin position="78"/>
        <end position="98"/>
    </location>
</feature>
<keyword evidence="4" id="KW-0378">Hydrolase</keyword>
<keyword evidence="6 10" id="KW-0472">Membrane</keyword>
<keyword evidence="8" id="KW-0862">Zinc</keyword>
<evidence type="ECO:0000256" key="3">
    <source>
        <dbReference type="ARBA" id="ARBA00022692"/>
    </source>
</evidence>
<dbReference type="GO" id="GO:0016811">
    <property type="term" value="F:hydrolase activity, acting on carbon-nitrogen (but not peptide) bonds, in linear amides"/>
    <property type="evidence" value="ECO:0007669"/>
    <property type="project" value="InterPro"/>
</dbReference>
<keyword evidence="3 10" id="KW-0812">Transmembrane</keyword>
<evidence type="ECO:0000256" key="2">
    <source>
        <dbReference type="ARBA" id="ARBA00009780"/>
    </source>
</evidence>
<dbReference type="GO" id="GO:0046514">
    <property type="term" value="P:ceramide catabolic process"/>
    <property type="evidence" value="ECO:0007669"/>
    <property type="project" value="TreeGrafter"/>
</dbReference>
<feature type="transmembrane region" description="Helical" evidence="10">
    <location>
        <begin position="157"/>
        <end position="176"/>
    </location>
</feature>
<feature type="transmembrane region" description="Helical" evidence="10">
    <location>
        <begin position="104"/>
        <end position="122"/>
    </location>
</feature>
<keyword evidence="7" id="KW-0479">Metal-binding</keyword>
<sequence>MQPHSDLNSLLFKAQPRAVGLDGYWGPVTSSIDWCEENYIVSRVVAEFWNSLSNAGFFVLPFIGLFFCFRTKPELRFYLSHLALMVVGFGSFCFHSTLKHEAQLLDELPMTVATCLYTWIYLDMFRAKSSQANMAILALVGVLTSAAYLLLKEPVVFQVLFGTLLVTQLSLGLRNVRRIARTHPSESRSFWTMAVLSVSSIVLAFVLWNIDQAQCGALQATRNSIGYPFRVALELHAWWHALSAYSAHTAIVGSEYSRALTRGNGDVTLRWLAGFIPVVDLKRGDKSSADGSARPPHLIRTKSKRA</sequence>
<feature type="binding site" evidence="7">
    <location>
        <position position="47"/>
    </location>
    <ligand>
        <name>Ca(2+)</name>
        <dbReference type="ChEBI" id="CHEBI:29108"/>
    </ligand>
</feature>
<reference evidence="11" key="1">
    <citation type="submission" date="2020-05" db="EMBL/GenBank/DDBJ databases">
        <title>Phylogenomic resolution of chytrid fungi.</title>
        <authorList>
            <person name="Stajich J.E."/>
            <person name="Amses K."/>
            <person name="Simmons R."/>
            <person name="Seto K."/>
            <person name="Myers J."/>
            <person name="Bonds A."/>
            <person name="Quandt C.A."/>
            <person name="Barry K."/>
            <person name="Liu P."/>
            <person name="Grigoriev I."/>
            <person name="Longcore J.E."/>
            <person name="James T.Y."/>
        </authorList>
    </citation>
    <scope>NUCLEOTIDE SEQUENCE</scope>
    <source>
        <strain evidence="11">JEL0379</strain>
    </source>
</reference>
<accession>A0AAD5XR91</accession>
<feature type="transmembrane region" description="Helical" evidence="10">
    <location>
        <begin position="48"/>
        <end position="69"/>
    </location>
</feature>
<dbReference type="InterPro" id="IPR008901">
    <property type="entry name" value="ACER"/>
</dbReference>
<dbReference type="PANTHER" id="PTHR46187">
    <property type="entry name" value="ALKALINE CERAMIDASE 3"/>
    <property type="match status" value="1"/>
</dbReference>
<dbReference type="GO" id="GO:0046513">
    <property type="term" value="P:ceramide biosynthetic process"/>
    <property type="evidence" value="ECO:0007669"/>
    <property type="project" value="TreeGrafter"/>
</dbReference>
<feature type="binding site" evidence="7">
    <location>
        <position position="38"/>
    </location>
    <ligand>
        <name>Ca(2+)</name>
        <dbReference type="ChEBI" id="CHEBI:29108"/>
    </ligand>
</feature>
<evidence type="ECO:0000256" key="7">
    <source>
        <dbReference type="PIRSR" id="PIRSR608901-1"/>
    </source>
</evidence>
<name>A0AAD5XR91_9FUNG</name>
<comment type="cofactor">
    <cofactor evidence="8">
        <name>Zn(2+)</name>
        <dbReference type="ChEBI" id="CHEBI:29105"/>
    </cofactor>
</comment>
<evidence type="ECO:0000313" key="11">
    <source>
        <dbReference type="EMBL" id="KAJ3176240.1"/>
    </source>
</evidence>
<keyword evidence="5 10" id="KW-1133">Transmembrane helix</keyword>
<gene>
    <name evidence="11" type="primary">ACER3_3</name>
    <name evidence="11" type="ORF">HDU87_005455</name>
</gene>
<comment type="subcellular location">
    <subcellularLocation>
        <location evidence="1">Membrane</location>
        <topology evidence="1">Multi-pass membrane protein</topology>
    </subcellularLocation>
</comment>
<organism evidence="11 12">
    <name type="scientific">Geranomyces variabilis</name>
    <dbReference type="NCBI Taxonomy" id="109894"/>
    <lineage>
        <taxon>Eukaryota</taxon>
        <taxon>Fungi</taxon>
        <taxon>Fungi incertae sedis</taxon>
        <taxon>Chytridiomycota</taxon>
        <taxon>Chytridiomycota incertae sedis</taxon>
        <taxon>Chytridiomycetes</taxon>
        <taxon>Spizellomycetales</taxon>
        <taxon>Powellomycetaceae</taxon>
        <taxon>Geranomyces</taxon>
    </lineage>
</organism>
<keyword evidence="7" id="KW-0106">Calcium</keyword>
<feature type="binding site" evidence="8">
    <location>
        <position position="95"/>
    </location>
    <ligand>
        <name>Zn(2+)</name>
        <dbReference type="ChEBI" id="CHEBI:29105"/>
        <note>catalytic</note>
    </ligand>
</feature>
<keyword evidence="12" id="KW-1185">Reference proteome</keyword>
<feature type="binding site" evidence="7">
    <location>
        <position position="34"/>
    </location>
    <ligand>
        <name>Ca(2+)</name>
        <dbReference type="ChEBI" id="CHEBI:29108"/>
    </ligand>
</feature>
<dbReference type="Pfam" id="PF05875">
    <property type="entry name" value="Ceramidase"/>
    <property type="match status" value="1"/>
</dbReference>
<protein>
    <submittedName>
        <fullName evidence="11">Alkaline ceramidase 3</fullName>
    </submittedName>
</protein>
<feature type="binding site" evidence="8">
    <location>
        <position position="236"/>
    </location>
    <ligand>
        <name>Zn(2+)</name>
        <dbReference type="ChEBI" id="CHEBI:29105"/>
        <note>catalytic</note>
    </ligand>
</feature>
<evidence type="ECO:0000256" key="9">
    <source>
        <dbReference type="SAM" id="MobiDB-lite"/>
    </source>
</evidence>
<dbReference type="Proteomes" id="UP001212152">
    <property type="component" value="Unassembled WGS sequence"/>
</dbReference>
<dbReference type="EMBL" id="JADGJQ010000043">
    <property type="protein sequence ID" value="KAJ3176240.1"/>
    <property type="molecule type" value="Genomic_DNA"/>
</dbReference>
<comment type="caution">
    <text evidence="11">The sequence shown here is derived from an EMBL/GenBank/DDBJ whole genome shotgun (WGS) entry which is preliminary data.</text>
</comment>
<feature type="transmembrane region" description="Helical" evidence="10">
    <location>
        <begin position="188"/>
        <end position="208"/>
    </location>
</feature>
<feature type="transmembrane region" description="Helical" evidence="10">
    <location>
        <begin position="134"/>
        <end position="151"/>
    </location>
</feature>
<evidence type="ECO:0000256" key="8">
    <source>
        <dbReference type="PIRSR" id="PIRSR608901-2"/>
    </source>
</evidence>
<evidence type="ECO:0000256" key="1">
    <source>
        <dbReference type="ARBA" id="ARBA00004141"/>
    </source>
</evidence>
<dbReference type="PANTHER" id="PTHR46187:SF3">
    <property type="entry name" value="ALKALINE CERAMIDASE 3"/>
    <property type="match status" value="1"/>
</dbReference>
<evidence type="ECO:0000256" key="10">
    <source>
        <dbReference type="SAM" id="Phobius"/>
    </source>
</evidence>
<evidence type="ECO:0000313" key="12">
    <source>
        <dbReference type="Proteomes" id="UP001212152"/>
    </source>
</evidence>
<feature type="binding site" evidence="8">
    <location>
        <position position="240"/>
    </location>
    <ligand>
        <name>Zn(2+)</name>
        <dbReference type="ChEBI" id="CHEBI:29105"/>
        <note>catalytic</note>
    </ligand>
</feature>
<feature type="region of interest" description="Disordered" evidence="9">
    <location>
        <begin position="284"/>
        <end position="306"/>
    </location>
</feature>
<dbReference type="AlphaFoldDB" id="A0AAD5XR91"/>
<feature type="binding site" evidence="7">
    <location>
        <position position="36"/>
    </location>
    <ligand>
        <name>Ca(2+)</name>
        <dbReference type="ChEBI" id="CHEBI:29108"/>
    </ligand>
</feature>
<comment type="similarity">
    <text evidence="2">Belongs to the alkaline ceramidase family.</text>
</comment>
<proteinExistence type="inferred from homology"/>
<dbReference type="GO" id="GO:0046872">
    <property type="term" value="F:metal ion binding"/>
    <property type="evidence" value="ECO:0007669"/>
    <property type="project" value="UniProtKB-KW"/>
</dbReference>
<evidence type="ECO:0000256" key="5">
    <source>
        <dbReference type="ARBA" id="ARBA00022989"/>
    </source>
</evidence>